<dbReference type="Proteomes" id="UP000031623">
    <property type="component" value="Chromosome"/>
</dbReference>
<dbReference type="STRING" id="40754.THII_0085"/>
<protein>
    <recommendedName>
        <fullName evidence="3">Chromosome segregation protein SMC</fullName>
    </recommendedName>
</protein>
<dbReference type="EMBL" id="AP014633">
    <property type="protein sequence ID" value="BAP54382.1"/>
    <property type="molecule type" value="Genomic_DNA"/>
</dbReference>
<reference evidence="1" key="1">
    <citation type="journal article" date="2014" name="ISME J.">
        <title>Ecophysiology of Thioploca ingrica as revealed by the complete genome sequence supplemented with proteomic evidence.</title>
        <authorList>
            <person name="Kojima H."/>
            <person name="Ogura Y."/>
            <person name="Yamamoto N."/>
            <person name="Togashi T."/>
            <person name="Mori H."/>
            <person name="Watanabe T."/>
            <person name="Nemoto F."/>
            <person name="Kurokawa K."/>
            <person name="Hayashi T."/>
            <person name="Fukui M."/>
        </authorList>
    </citation>
    <scope>NUCLEOTIDE SEQUENCE [LARGE SCALE GENOMIC DNA]</scope>
</reference>
<gene>
    <name evidence="1" type="ORF">THII_0085</name>
</gene>
<evidence type="ECO:0000313" key="1">
    <source>
        <dbReference type="EMBL" id="BAP54382.1"/>
    </source>
</evidence>
<dbReference type="KEGG" id="tig:THII_0085"/>
<evidence type="ECO:0008006" key="3">
    <source>
        <dbReference type="Google" id="ProtNLM"/>
    </source>
</evidence>
<proteinExistence type="predicted"/>
<dbReference type="AlphaFoldDB" id="A0A090AGN8"/>
<accession>A0A090AGN8</accession>
<name>A0A090AGN8_9GAMM</name>
<keyword evidence="2" id="KW-1185">Reference proteome</keyword>
<sequence length="83" mass="9192">MVATVPVTELIQAAACKTQVIISTQSPTLVNHFAPEDIIVVNREEGASTFRRLSSNELENWLEDYSLGELWVKDVIAGGPRHE</sequence>
<evidence type="ECO:0000313" key="2">
    <source>
        <dbReference type="Proteomes" id="UP000031623"/>
    </source>
</evidence>
<organism evidence="1 2">
    <name type="scientific">Thioploca ingrica</name>
    <dbReference type="NCBI Taxonomy" id="40754"/>
    <lineage>
        <taxon>Bacteria</taxon>
        <taxon>Pseudomonadati</taxon>
        <taxon>Pseudomonadota</taxon>
        <taxon>Gammaproteobacteria</taxon>
        <taxon>Thiotrichales</taxon>
        <taxon>Thiotrichaceae</taxon>
        <taxon>Thioploca</taxon>
    </lineage>
</organism>
<dbReference type="HOGENOM" id="CLU_2541528_0_0_6"/>